<reference evidence="1 2" key="1">
    <citation type="submission" date="2019-11" db="EMBL/GenBank/DDBJ databases">
        <title>Genome sequence of Deinococcus xianganensis Y35, AI-2 producing algicidal bacterium, isolated from lake water.</title>
        <authorList>
            <person name="Li Y."/>
        </authorList>
    </citation>
    <scope>NUCLEOTIDE SEQUENCE [LARGE SCALE GENOMIC DNA]</scope>
    <source>
        <strain evidence="1 2">Y35</strain>
    </source>
</reference>
<organism evidence="1 2">
    <name type="scientific">Deinococcus xianganensis</name>
    <dbReference type="NCBI Taxonomy" id="1507289"/>
    <lineage>
        <taxon>Bacteria</taxon>
        <taxon>Thermotogati</taxon>
        <taxon>Deinococcota</taxon>
        <taxon>Deinococci</taxon>
        <taxon>Deinococcales</taxon>
        <taxon>Deinococcaceae</taxon>
        <taxon>Deinococcus</taxon>
    </lineage>
</organism>
<gene>
    <name evidence="1" type="ORF">GLX28_17010</name>
</gene>
<dbReference type="RefSeq" id="WP_160981527.1">
    <property type="nucleotide sequence ID" value="NZ_WVHK01000087.1"/>
</dbReference>
<evidence type="ECO:0008006" key="3">
    <source>
        <dbReference type="Google" id="ProtNLM"/>
    </source>
</evidence>
<dbReference type="AlphaFoldDB" id="A0A6I4YQR7"/>
<evidence type="ECO:0000313" key="2">
    <source>
        <dbReference type="Proteomes" id="UP000430519"/>
    </source>
</evidence>
<dbReference type="EMBL" id="WVHK01000087">
    <property type="protein sequence ID" value="MXV21327.1"/>
    <property type="molecule type" value="Genomic_DNA"/>
</dbReference>
<proteinExistence type="predicted"/>
<evidence type="ECO:0000313" key="1">
    <source>
        <dbReference type="EMBL" id="MXV21327.1"/>
    </source>
</evidence>
<accession>A0A6I4YQR7</accession>
<sequence>MTPSDVAPQAWAALGALDEQTPTQVAAFSPTEVATLAQDLEQILEQHPDGSPDLPMWVQRLYEQGPEVVVETLVLLHLSAVVLEVSSRARTPWTRELLDTALGVALSLYTVDLMLVPLGNQLEAGLLQLGANSGGSPLLPAEAPAAVRLLEQLARDSGVPVPTTSRSETFQAWLDVLESHAAREGELEAPWLPATERVSRLLQWQQAPVVEQDTPEARVVQLGSAAAALALYVEVRSRLPLLPTADLLQCAAIAVQAALSLSARHRLPERDLKALWKALQDLHLDIGRPHLPIFKHGVSVSPNLDALHEARHALRRARHVQLRRPTARSRGLDAMLWDVFDELHRRPLPYTPLDELTLAVAGRWALTQTPRCQGMALTDTVALAVELGRIEVLWAWPLRDDQTEELSHALKTVTLFLLEWNVHAEHPQLKALMRAATGHLLAVARRAGVVLPEAPQLAGLVGGTAALRATPLGNNELHSLADQYLELHAALSQERPVPEVPDLVTVEMQLEQAPPLDQPSPSWPPHVTAARALLAGSRVVLLGGVPDPAHHKALVEAFNLAELDWIPSARYDHGLQAAAHLRKPGTALAIFALRWGAHAHGSLRDAAREAGVPYLLHPAGLNPNQVAWQVMRQVSDTLTAQVRA</sequence>
<dbReference type="Proteomes" id="UP000430519">
    <property type="component" value="Unassembled WGS sequence"/>
</dbReference>
<protein>
    <recommendedName>
        <fullName evidence="3">DUF2325 domain-containing protein</fullName>
    </recommendedName>
</protein>
<keyword evidence="2" id="KW-1185">Reference proteome</keyword>
<comment type="caution">
    <text evidence="1">The sequence shown here is derived from an EMBL/GenBank/DDBJ whole genome shotgun (WGS) entry which is preliminary data.</text>
</comment>
<name>A0A6I4YQR7_9DEIO</name>